<accession>A0A816KX96</accession>
<sequence>MSGKQRVQKSEDANGGEKNDEKKVSNEIQVKASLDGDTKAICSCRWMLGVSDLKKKLEGKKTRVRLTLVLIRLGIASWTN</sequence>
<protein>
    <submittedName>
        <fullName evidence="2">(rape) hypothetical protein</fullName>
    </submittedName>
</protein>
<name>A0A816KX96_BRANA</name>
<feature type="region of interest" description="Disordered" evidence="1">
    <location>
        <begin position="1"/>
        <end position="26"/>
    </location>
</feature>
<evidence type="ECO:0000313" key="2">
    <source>
        <dbReference type="EMBL" id="CAF1921051.1"/>
    </source>
</evidence>
<dbReference type="AlphaFoldDB" id="A0A816KX96"/>
<gene>
    <name evidence="2" type="ORF">DARMORV10_C02P59650.1</name>
</gene>
<reference evidence="2" key="1">
    <citation type="submission" date="2021-01" db="EMBL/GenBank/DDBJ databases">
        <authorList>
            <consortium name="Genoscope - CEA"/>
            <person name="William W."/>
        </authorList>
    </citation>
    <scope>NUCLEOTIDE SEQUENCE</scope>
</reference>
<evidence type="ECO:0000256" key="1">
    <source>
        <dbReference type="SAM" id="MobiDB-lite"/>
    </source>
</evidence>
<dbReference type="EMBL" id="HG994366">
    <property type="protein sequence ID" value="CAF1921051.1"/>
    <property type="molecule type" value="Genomic_DNA"/>
</dbReference>
<dbReference type="Proteomes" id="UP001295469">
    <property type="component" value="Chromosome C02"/>
</dbReference>
<feature type="compositionally biased region" description="Basic and acidic residues" evidence="1">
    <location>
        <begin position="8"/>
        <end position="25"/>
    </location>
</feature>
<organism evidence="2">
    <name type="scientific">Brassica napus</name>
    <name type="common">Rape</name>
    <dbReference type="NCBI Taxonomy" id="3708"/>
    <lineage>
        <taxon>Eukaryota</taxon>
        <taxon>Viridiplantae</taxon>
        <taxon>Streptophyta</taxon>
        <taxon>Embryophyta</taxon>
        <taxon>Tracheophyta</taxon>
        <taxon>Spermatophyta</taxon>
        <taxon>Magnoliopsida</taxon>
        <taxon>eudicotyledons</taxon>
        <taxon>Gunneridae</taxon>
        <taxon>Pentapetalae</taxon>
        <taxon>rosids</taxon>
        <taxon>malvids</taxon>
        <taxon>Brassicales</taxon>
        <taxon>Brassicaceae</taxon>
        <taxon>Brassiceae</taxon>
        <taxon>Brassica</taxon>
    </lineage>
</organism>
<proteinExistence type="predicted"/>